<organism evidence="2 3">
    <name type="scientific">Pyrus ussuriensis x Pyrus communis</name>
    <dbReference type="NCBI Taxonomy" id="2448454"/>
    <lineage>
        <taxon>Eukaryota</taxon>
        <taxon>Viridiplantae</taxon>
        <taxon>Streptophyta</taxon>
        <taxon>Embryophyta</taxon>
        <taxon>Tracheophyta</taxon>
        <taxon>Spermatophyta</taxon>
        <taxon>Magnoliopsida</taxon>
        <taxon>eudicotyledons</taxon>
        <taxon>Gunneridae</taxon>
        <taxon>Pentapetalae</taxon>
        <taxon>rosids</taxon>
        <taxon>fabids</taxon>
        <taxon>Rosales</taxon>
        <taxon>Rosaceae</taxon>
        <taxon>Amygdaloideae</taxon>
        <taxon>Maleae</taxon>
        <taxon>Pyrus</taxon>
    </lineage>
</organism>
<feature type="region of interest" description="Disordered" evidence="1">
    <location>
        <begin position="97"/>
        <end position="118"/>
    </location>
</feature>
<accession>A0A5N5HX98</accession>
<reference evidence="2 3" key="1">
    <citation type="submission" date="2019-09" db="EMBL/GenBank/DDBJ databases">
        <authorList>
            <person name="Ou C."/>
        </authorList>
    </citation>
    <scope>NUCLEOTIDE SEQUENCE [LARGE SCALE GENOMIC DNA]</scope>
    <source>
        <strain evidence="2">S2</strain>
        <tissue evidence="2">Leaf</tissue>
    </source>
</reference>
<evidence type="ECO:0000313" key="3">
    <source>
        <dbReference type="Proteomes" id="UP000327157"/>
    </source>
</evidence>
<dbReference type="OrthoDB" id="1900634at2759"/>
<dbReference type="EMBL" id="SMOL01000143">
    <property type="protein sequence ID" value="KAB2631423.1"/>
    <property type="molecule type" value="Genomic_DNA"/>
</dbReference>
<sequence length="158" mass="18423">MDKFRKGLDGNDKSISKIPRYSQFQEIKTLHEEIFSSSLPVESSIRNKFYYLINVLTECQMLARKHGFKLQLSRGDTINRIRRELIKIKREVKVITDKKRSSHGNFAPQPNNGQASSQDRELLRWTTRPVHASNVHGFDDDVISMKKLLVFFPCFLLL</sequence>
<reference evidence="3" key="2">
    <citation type="submission" date="2019-10" db="EMBL/GenBank/DDBJ databases">
        <title>A de novo genome assembly of a pear dwarfing rootstock.</title>
        <authorList>
            <person name="Wang F."/>
            <person name="Wang J."/>
            <person name="Li S."/>
            <person name="Zhang Y."/>
            <person name="Fang M."/>
            <person name="Ma L."/>
            <person name="Zhao Y."/>
            <person name="Jiang S."/>
        </authorList>
    </citation>
    <scope>NUCLEOTIDE SEQUENCE [LARGE SCALE GENOMIC DNA]</scope>
</reference>
<keyword evidence="3" id="KW-1185">Reference proteome</keyword>
<dbReference type="Proteomes" id="UP000327157">
    <property type="component" value="Chromosome 12"/>
</dbReference>
<evidence type="ECO:0000256" key="1">
    <source>
        <dbReference type="SAM" id="MobiDB-lite"/>
    </source>
</evidence>
<protein>
    <submittedName>
        <fullName evidence="2">Uncharacterized protein</fullName>
    </submittedName>
</protein>
<proteinExistence type="predicted"/>
<evidence type="ECO:0000313" key="2">
    <source>
        <dbReference type="EMBL" id="KAB2631423.1"/>
    </source>
</evidence>
<comment type="caution">
    <text evidence="2">The sequence shown here is derived from an EMBL/GenBank/DDBJ whole genome shotgun (WGS) entry which is preliminary data.</text>
</comment>
<gene>
    <name evidence="2" type="ORF">D8674_008942</name>
</gene>
<name>A0A5N5HX98_9ROSA</name>
<dbReference type="AlphaFoldDB" id="A0A5N5HX98"/>
<reference evidence="2 3" key="3">
    <citation type="submission" date="2019-11" db="EMBL/GenBank/DDBJ databases">
        <title>A de novo genome assembly of a pear dwarfing rootstock.</title>
        <authorList>
            <person name="Wang F."/>
            <person name="Wang J."/>
            <person name="Li S."/>
            <person name="Zhang Y."/>
            <person name="Fang M."/>
            <person name="Ma L."/>
            <person name="Zhao Y."/>
            <person name="Jiang S."/>
        </authorList>
    </citation>
    <scope>NUCLEOTIDE SEQUENCE [LARGE SCALE GENOMIC DNA]</scope>
    <source>
        <strain evidence="2">S2</strain>
        <tissue evidence="2">Leaf</tissue>
    </source>
</reference>
<feature type="compositionally biased region" description="Polar residues" evidence="1">
    <location>
        <begin position="108"/>
        <end position="117"/>
    </location>
</feature>